<dbReference type="Pfam" id="PF02801">
    <property type="entry name" value="Ketoacyl-synt_C"/>
    <property type="match status" value="1"/>
</dbReference>
<evidence type="ECO:0000256" key="7">
    <source>
        <dbReference type="ARBA" id="ARBA00023315"/>
    </source>
</evidence>
<dbReference type="InterPro" id="IPR020843">
    <property type="entry name" value="ER"/>
</dbReference>
<dbReference type="Proteomes" id="UP001175000">
    <property type="component" value="Unassembled WGS sequence"/>
</dbReference>
<organism evidence="13 14">
    <name type="scientific">Immersiella caudata</name>
    <dbReference type="NCBI Taxonomy" id="314043"/>
    <lineage>
        <taxon>Eukaryota</taxon>
        <taxon>Fungi</taxon>
        <taxon>Dikarya</taxon>
        <taxon>Ascomycota</taxon>
        <taxon>Pezizomycotina</taxon>
        <taxon>Sordariomycetes</taxon>
        <taxon>Sordariomycetidae</taxon>
        <taxon>Sordariales</taxon>
        <taxon>Lasiosphaeriaceae</taxon>
        <taxon>Immersiella</taxon>
    </lineage>
</organism>
<dbReference type="EMBL" id="JAULSU010000005">
    <property type="protein sequence ID" value="KAK0616789.1"/>
    <property type="molecule type" value="Genomic_DNA"/>
</dbReference>
<evidence type="ECO:0000256" key="2">
    <source>
        <dbReference type="ARBA" id="ARBA00022553"/>
    </source>
</evidence>
<evidence type="ECO:0000259" key="12">
    <source>
        <dbReference type="PROSITE" id="PS52019"/>
    </source>
</evidence>
<dbReference type="GO" id="GO:0006633">
    <property type="term" value="P:fatty acid biosynthetic process"/>
    <property type="evidence" value="ECO:0007669"/>
    <property type="project" value="InterPro"/>
</dbReference>
<dbReference type="InterPro" id="IPR014030">
    <property type="entry name" value="Ketoacyl_synth_N"/>
</dbReference>
<dbReference type="InterPro" id="IPR029063">
    <property type="entry name" value="SAM-dependent_MTases_sf"/>
</dbReference>
<evidence type="ECO:0000256" key="1">
    <source>
        <dbReference type="ARBA" id="ARBA00022450"/>
    </source>
</evidence>
<dbReference type="Pfam" id="PF16197">
    <property type="entry name" value="KAsynt_C_assoc"/>
    <property type="match status" value="1"/>
</dbReference>
<evidence type="ECO:0008006" key="15">
    <source>
        <dbReference type="Google" id="ProtNLM"/>
    </source>
</evidence>
<evidence type="ECO:0000313" key="13">
    <source>
        <dbReference type="EMBL" id="KAK0616789.1"/>
    </source>
</evidence>
<evidence type="ECO:0000256" key="9">
    <source>
        <dbReference type="SAM" id="MobiDB-lite"/>
    </source>
</evidence>
<dbReference type="Gene3D" id="3.40.47.10">
    <property type="match status" value="1"/>
</dbReference>
<sequence length="2535" mass="275188">MATVEEPIRLSLDTSSPPINTPSVSEPPHSDAPSSDNGPKPIAICGVGVRLPGGIRNCDDCWSLLINGRDARGPIPASRYNASGFDGSLGGKNGFKIEQGYFLEEDLAALDTAVFRLTKSELERTDPQQRMLLEVTRECLDDAGEVGDRYRGKAVGCYVGTFGDDWLLVTARDTASPEGGHSVTGAGDLMLANRMSFEYDFRGPSMAVKTGCSASMVALHEACRAIQAGDACAAVVAGTSMILTPMLTATMAANELLSPDASCKTFDAAANGFARAEAVSAIYIKPLEDALRDGNPVRAVIRATAVNTDGKSVSLVTPNGDAQAALIRHAYRSARLDPSDTAFVECHGTGTPTGDPIETSAVGSVFGSAGVLIGSVKPNLGHGEGASGLTSIIKCVLALEHKTIPPNIKFHNPNPKIPFDQHKLTVPVVPTPFPPGRAERISVNSFGMGGTNAHAILEAWNPSSANRPLQVGDSQPGVDSSAELLLLSASTEASLAAQFKQFQERVRLSPEEISDIAYTCALRRQHLPYRSFAIVQPNGSLVGVPSAAEAPSRASPVVMVFSGQGAQWPTMGKELILHNQEIRKDLEDMDAVLQRLSHPPTWKLVDQLLAPASTSEIHKASLAQPLCTALQIALFNAYSALGVMPSSVVGHSSGEIAAAYAAGYLTMADAVTIAYYRGFVMKNNKLDGGMAAVGLGAHDVSKFLRKGEVVLACENSPSSSTISGDREALIEVLAKIQKDQPDVLARPLKVDMAYHSHHMASLSQEYIQLLEEAGIPKPHLQRRGTAKLFSSVTAELVAEDANLGAKYWGQNLTSPVRFSSAVTCLLSDLSSATTPSLLEIGPHSTLAGPLRQILSSLPVACEYVPSLTRGSDGQESFLSSIGRLFQLNYPLKLNAMFPTGRSVAGLPPYPWDHSSTTPWSESRISRAWRHRSHATHCLIGNRLPESSSTEPVWRHILRLEDEPWLADHKIQSDVVFPFAAYASMVGEAVRQLTGGAQGMGYQVRRPTVYAAMLVPIEAELEVVTSLKRHMLSDEVESEWWEFSIASLSGHVWTRHCDGQVKPTKNEERPRTPGWQAAEQLPRSFPKLRRYNAMAKAGYNFGPAFRWLEAVRTCTAGETARGTIPLPAARDVGTSASAFTLHPTAIDACLQLFLSAKSQGLSRRMIDLSLPVAIEYLEINDPMGSALEGKAWNEFGRAGRSAIECQANGQVVLRAEGIQMRRIDSRPANLADGDDDDDVHAAARLHWMPHFDFVDHAQLFISPRIDEEQIRLLEELQLLVILESAPRLQQLEPCQPHFAKFRSWLNKQIALAELGTYELVPHSRDLCRLASGERLGLIHTLGARLEGLPHPALATGIKRVFDNIEGIFTGSVDTLETLIHDKLLARIYDVASFDYSPFIRTLSHSRPQLRILEVGAGTGGTTHTILRSFLDHDAALPSYSCYTFTDISAGFFPAAQERFSYAQNLEFKVLDISRDPKEQGFEPDTYDLVLAANVVHATPCLQETLRNLAWLLKPEGMLVMTEVCSTTRTSTFIFGNFTGWWLGESDDRIDGPCVGVERWDRELKSSGFRGVDTVRYDADAPEYQKICVIRSGKVVEPVQEPERKVSFLTSAPDSALLGSLKDAFAQQGWTISTCGLSESPPDADTDIISLLDLEMSLFAEVTADTLARFQRTMQGIQPRQNMLWLMPPVQITCTNPHAAASLAIARTVRSELALSFATLEIEPSDPCLCSHILRVLHKLRTAQDTNTLESDKEFAIHNGLIQIGRYRPFSLVDETTRLGIQAADAIPGAETAAVLNVTQPGVLDSLAWERRPLPAIVPAGHVEITVHNAGINFRDVVFAGGIIAWSGPGSLPLTMEVAGVVSRLGAGADGLLQMGDRVMAMSCTGGFATKVITDCVHVVHIPDHMSFKQAATMQAAYSTAISALLDTGHLSQGMSVLIHSACGGVGLAALQICRMVGNVVVYCTVGNDKKAQHLVENYGIPRDRIFRSRDAKFLDGVMNATNGEGVDLVLNSLAGELLHASWKCVARGGKLLELGKRDLAAGGKLDMSLFLDHRSYCGIDIAYMADNRPRVTRDYCERMLVYYEQGLIAPIEPIIEFEALDAKHAFRHLRAGEHIGKLVLNVPQQAAALNPAPVRRPMSFRADAAYLLVGGASGLGRSLAVWLVERGAKSLVFLSRTAGASKESKELAQELESMGACAVMVLGSVSRAEDVDKAIAAAPAPIKGVFQLAMVQRDSPFLSISHKDWTAAVEPKVTGTWNLHNALLKTPLDFFWLASSTITVVDQPGQANYKAGCMFLEAFCRYRHSLSLPASALSICPIEDVGYVADNAYAKRSVMAQGNYMLGEREFLDCVEASLFEQRPPPSEQPITAGHIQEWQSRGHIVMGMRSSSQLHLADDRNPTNWRRDPRMGFYHNKSLRPNSSKEGESSSLKRFMDRLAESGATAAEMLGDEANVEFLATETGRKVMDFLLKPGASVDLSLSLAKMGMDSLAAIELRRWFRQAMGLQVTVLELMGSNSMKELGGMVAEKLREKHVEAF</sequence>
<dbReference type="SUPFAM" id="SSF51735">
    <property type="entry name" value="NAD(P)-binding Rossmann-fold domains"/>
    <property type="match status" value="2"/>
</dbReference>
<dbReference type="SMART" id="SM00829">
    <property type="entry name" value="PKS_ER"/>
    <property type="match status" value="1"/>
</dbReference>
<dbReference type="PANTHER" id="PTHR43775:SF37">
    <property type="entry name" value="SI:DKEY-61P9.11"/>
    <property type="match status" value="1"/>
</dbReference>
<feature type="active site" description="Proton donor; for dehydratase activity" evidence="8">
    <location>
        <position position="1146"/>
    </location>
</feature>
<dbReference type="SUPFAM" id="SSF47336">
    <property type="entry name" value="ACP-like"/>
    <property type="match status" value="1"/>
</dbReference>
<gene>
    <name evidence="13" type="ORF">B0T14DRAFT_589046</name>
</gene>
<dbReference type="InterPro" id="IPR018201">
    <property type="entry name" value="Ketoacyl_synth_AS"/>
</dbReference>
<dbReference type="InterPro" id="IPR009081">
    <property type="entry name" value="PP-bd_ACP"/>
</dbReference>
<dbReference type="PROSITE" id="PS00606">
    <property type="entry name" value="KS3_1"/>
    <property type="match status" value="1"/>
</dbReference>
<dbReference type="InterPro" id="IPR014043">
    <property type="entry name" value="Acyl_transferase_dom"/>
</dbReference>
<keyword evidence="14" id="KW-1185">Reference proteome</keyword>
<comment type="caution">
    <text evidence="13">The sequence shown here is derived from an EMBL/GenBank/DDBJ whole genome shotgun (WGS) entry which is preliminary data.</text>
</comment>
<dbReference type="InterPro" id="IPR057326">
    <property type="entry name" value="KR_dom"/>
</dbReference>
<dbReference type="SUPFAM" id="SSF52151">
    <property type="entry name" value="FabD/lysophospholipase-like"/>
    <property type="match status" value="1"/>
</dbReference>
<feature type="active site" description="Proton acceptor; for dehydratase activity" evidence="8">
    <location>
        <position position="968"/>
    </location>
</feature>
<keyword evidence="2" id="KW-0597">Phosphoprotein</keyword>
<dbReference type="SMART" id="SM00826">
    <property type="entry name" value="PKS_DH"/>
    <property type="match status" value="1"/>
</dbReference>
<dbReference type="InterPro" id="IPR020841">
    <property type="entry name" value="PKS_Beta-ketoAc_synthase_dom"/>
</dbReference>
<dbReference type="InterPro" id="IPR016036">
    <property type="entry name" value="Malonyl_transacylase_ACP-bd"/>
</dbReference>
<dbReference type="Pfam" id="PF00698">
    <property type="entry name" value="Acyl_transf_1"/>
    <property type="match status" value="1"/>
</dbReference>
<feature type="domain" description="Ketosynthase family 3 (KS3)" evidence="11">
    <location>
        <begin position="39"/>
        <end position="459"/>
    </location>
</feature>
<dbReference type="InterPro" id="IPR013968">
    <property type="entry name" value="PKS_KR"/>
</dbReference>
<keyword evidence="5" id="KW-0560">Oxidoreductase</keyword>
<evidence type="ECO:0000313" key="14">
    <source>
        <dbReference type="Proteomes" id="UP001175000"/>
    </source>
</evidence>
<evidence type="ECO:0000256" key="6">
    <source>
        <dbReference type="ARBA" id="ARBA00023268"/>
    </source>
</evidence>
<dbReference type="InterPro" id="IPR032821">
    <property type="entry name" value="PKS_assoc"/>
</dbReference>
<evidence type="ECO:0000256" key="8">
    <source>
        <dbReference type="PROSITE-ProRule" id="PRU01363"/>
    </source>
</evidence>
<dbReference type="InterPro" id="IPR050091">
    <property type="entry name" value="PKS_NRPS_Biosynth_Enz"/>
</dbReference>
<dbReference type="InterPro" id="IPR013217">
    <property type="entry name" value="Methyltransf_12"/>
</dbReference>
<dbReference type="InterPro" id="IPR013154">
    <property type="entry name" value="ADH-like_N"/>
</dbReference>
<dbReference type="Pfam" id="PF08659">
    <property type="entry name" value="KR"/>
    <property type="match status" value="1"/>
</dbReference>
<dbReference type="Pfam" id="PF08242">
    <property type="entry name" value="Methyltransf_12"/>
    <property type="match status" value="1"/>
</dbReference>
<dbReference type="Pfam" id="PF08240">
    <property type="entry name" value="ADH_N"/>
    <property type="match status" value="1"/>
</dbReference>
<dbReference type="SMART" id="SM00823">
    <property type="entry name" value="PKS_PP"/>
    <property type="match status" value="1"/>
</dbReference>
<dbReference type="Pfam" id="PF14765">
    <property type="entry name" value="PS-DH"/>
    <property type="match status" value="1"/>
</dbReference>
<keyword evidence="4" id="KW-0521">NADP</keyword>
<dbReference type="GO" id="GO:0004315">
    <property type="term" value="F:3-oxoacyl-[acyl-carrier-protein] synthase activity"/>
    <property type="evidence" value="ECO:0007669"/>
    <property type="project" value="InterPro"/>
</dbReference>
<dbReference type="CDD" id="cd05195">
    <property type="entry name" value="enoyl_red"/>
    <property type="match status" value="1"/>
</dbReference>
<dbReference type="InterPro" id="IPR049552">
    <property type="entry name" value="PKS_DH_N"/>
</dbReference>
<dbReference type="SUPFAM" id="SSF55048">
    <property type="entry name" value="Probable ACP-binding domain of malonyl-CoA ACP transacylase"/>
    <property type="match status" value="1"/>
</dbReference>
<dbReference type="InterPro" id="IPR011032">
    <property type="entry name" value="GroES-like_sf"/>
</dbReference>
<feature type="domain" description="Carrier" evidence="10">
    <location>
        <begin position="2450"/>
        <end position="2527"/>
    </location>
</feature>
<evidence type="ECO:0000256" key="3">
    <source>
        <dbReference type="ARBA" id="ARBA00022679"/>
    </source>
</evidence>
<dbReference type="PROSITE" id="PS50075">
    <property type="entry name" value="CARRIER"/>
    <property type="match status" value="1"/>
</dbReference>
<keyword evidence="6" id="KW-0511">Multifunctional enzyme</keyword>
<evidence type="ECO:0000256" key="5">
    <source>
        <dbReference type="ARBA" id="ARBA00023002"/>
    </source>
</evidence>
<dbReference type="PROSITE" id="PS52004">
    <property type="entry name" value="KS3_2"/>
    <property type="match status" value="1"/>
</dbReference>
<dbReference type="Gene3D" id="1.10.1200.10">
    <property type="entry name" value="ACP-like"/>
    <property type="match status" value="1"/>
</dbReference>
<keyword evidence="7" id="KW-0012">Acyltransferase</keyword>
<reference evidence="13" key="1">
    <citation type="submission" date="2023-06" db="EMBL/GenBank/DDBJ databases">
        <title>Genome-scale phylogeny and comparative genomics of the fungal order Sordariales.</title>
        <authorList>
            <consortium name="Lawrence Berkeley National Laboratory"/>
            <person name="Hensen N."/>
            <person name="Bonometti L."/>
            <person name="Westerberg I."/>
            <person name="Brannstrom I.O."/>
            <person name="Guillou S."/>
            <person name="Cros-Aarteil S."/>
            <person name="Calhoun S."/>
            <person name="Haridas S."/>
            <person name="Kuo A."/>
            <person name="Mondo S."/>
            <person name="Pangilinan J."/>
            <person name="Riley R."/>
            <person name="Labutti K."/>
            <person name="Andreopoulos B."/>
            <person name="Lipzen A."/>
            <person name="Chen C."/>
            <person name="Yanf M."/>
            <person name="Daum C."/>
            <person name="Ng V."/>
            <person name="Clum A."/>
            <person name="Steindorff A."/>
            <person name="Ohm R."/>
            <person name="Martin F."/>
            <person name="Silar P."/>
            <person name="Natvig D."/>
            <person name="Lalanne C."/>
            <person name="Gautier V."/>
            <person name="Ament-Velasquez S.L."/>
            <person name="Kruys A."/>
            <person name="Hutchinson M.I."/>
            <person name="Powell A.J."/>
            <person name="Barry K."/>
            <person name="Miller A.N."/>
            <person name="Grigoriev I.V."/>
            <person name="Debuchy R."/>
            <person name="Gladieux P."/>
            <person name="Thoren M.H."/>
            <person name="Johannesson H."/>
        </authorList>
    </citation>
    <scope>NUCLEOTIDE SEQUENCE</scope>
    <source>
        <strain evidence="13">CBS 606.72</strain>
    </source>
</reference>
<feature type="region of interest" description="Disordered" evidence="9">
    <location>
        <begin position="2403"/>
        <end position="2426"/>
    </location>
</feature>
<dbReference type="SUPFAM" id="SSF53901">
    <property type="entry name" value="Thiolase-like"/>
    <property type="match status" value="1"/>
</dbReference>
<dbReference type="Gene3D" id="3.40.50.150">
    <property type="entry name" value="Vaccinia Virus protein VP39"/>
    <property type="match status" value="1"/>
</dbReference>
<keyword evidence="3" id="KW-0808">Transferase</keyword>
<dbReference type="InterPro" id="IPR014031">
    <property type="entry name" value="Ketoacyl_synth_C"/>
</dbReference>
<dbReference type="InterPro" id="IPR006162">
    <property type="entry name" value="Ppantetheine_attach_site"/>
</dbReference>
<feature type="region of interest" description="N-terminal hotdog fold" evidence="8">
    <location>
        <begin position="936"/>
        <end position="1067"/>
    </location>
</feature>
<dbReference type="Pfam" id="PF00550">
    <property type="entry name" value="PP-binding"/>
    <property type="match status" value="1"/>
</dbReference>
<dbReference type="Pfam" id="PF00109">
    <property type="entry name" value="ketoacyl-synt"/>
    <property type="match status" value="1"/>
</dbReference>
<dbReference type="InterPro" id="IPR042104">
    <property type="entry name" value="PKS_dehydratase_sf"/>
</dbReference>
<dbReference type="InterPro" id="IPR020807">
    <property type="entry name" value="PKS_DH"/>
</dbReference>
<dbReference type="Gene3D" id="3.10.129.110">
    <property type="entry name" value="Polyketide synthase dehydratase"/>
    <property type="match status" value="1"/>
</dbReference>
<dbReference type="InterPro" id="IPR020806">
    <property type="entry name" value="PKS_PP-bd"/>
</dbReference>
<dbReference type="InterPro" id="IPR016039">
    <property type="entry name" value="Thiolase-like"/>
</dbReference>
<feature type="region of interest" description="C-terminal hotdog fold" evidence="8">
    <location>
        <begin position="1081"/>
        <end position="1228"/>
    </location>
</feature>
<dbReference type="Pfam" id="PF13602">
    <property type="entry name" value="ADH_zinc_N_2"/>
    <property type="match status" value="1"/>
</dbReference>
<dbReference type="SUPFAM" id="SSF50129">
    <property type="entry name" value="GroES-like"/>
    <property type="match status" value="1"/>
</dbReference>
<dbReference type="InterPro" id="IPR049900">
    <property type="entry name" value="PKS_mFAS_DH"/>
</dbReference>
<dbReference type="InterPro" id="IPR036291">
    <property type="entry name" value="NAD(P)-bd_dom_sf"/>
</dbReference>
<dbReference type="CDD" id="cd00833">
    <property type="entry name" value="PKS"/>
    <property type="match status" value="1"/>
</dbReference>
<evidence type="ECO:0000259" key="10">
    <source>
        <dbReference type="PROSITE" id="PS50075"/>
    </source>
</evidence>
<protein>
    <recommendedName>
        <fullName evidence="15">Polyketide synthase</fullName>
    </recommendedName>
</protein>
<keyword evidence="1" id="KW-0596">Phosphopantetheine</keyword>
<dbReference type="GO" id="GO:0004312">
    <property type="term" value="F:fatty acid synthase activity"/>
    <property type="evidence" value="ECO:0007669"/>
    <property type="project" value="TreeGrafter"/>
</dbReference>
<dbReference type="GO" id="GO:0044550">
    <property type="term" value="P:secondary metabolite biosynthetic process"/>
    <property type="evidence" value="ECO:0007669"/>
    <property type="project" value="TreeGrafter"/>
</dbReference>
<dbReference type="InterPro" id="IPR036736">
    <property type="entry name" value="ACP-like_sf"/>
</dbReference>
<dbReference type="InterPro" id="IPR016035">
    <property type="entry name" value="Acyl_Trfase/lysoPLipase"/>
</dbReference>
<name>A0AA40BX16_9PEZI</name>
<dbReference type="Gene3D" id="3.40.50.720">
    <property type="entry name" value="NAD(P)-binding Rossmann-like Domain"/>
    <property type="match status" value="1"/>
</dbReference>
<dbReference type="GO" id="GO:0031177">
    <property type="term" value="F:phosphopantetheine binding"/>
    <property type="evidence" value="ECO:0007669"/>
    <property type="project" value="InterPro"/>
</dbReference>
<dbReference type="Pfam" id="PF21089">
    <property type="entry name" value="PKS_DH_N"/>
    <property type="match status" value="1"/>
</dbReference>
<dbReference type="SMART" id="SM00827">
    <property type="entry name" value="PKS_AT"/>
    <property type="match status" value="1"/>
</dbReference>
<proteinExistence type="predicted"/>
<dbReference type="InterPro" id="IPR049551">
    <property type="entry name" value="PKS_DH_C"/>
</dbReference>
<feature type="region of interest" description="Disordered" evidence="9">
    <location>
        <begin position="1"/>
        <end position="39"/>
    </location>
</feature>
<dbReference type="PANTHER" id="PTHR43775">
    <property type="entry name" value="FATTY ACID SYNTHASE"/>
    <property type="match status" value="1"/>
</dbReference>
<dbReference type="Gene3D" id="3.40.366.10">
    <property type="entry name" value="Malonyl-Coenzyme A Acyl Carrier Protein, domain 2"/>
    <property type="match status" value="1"/>
</dbReference>
<dbReference type="Gene3D" id="3.90.180.10">
    <property type="entry name" value="Medium-chain alcohol dehydrogenases, catalytic domain"/>
    <property type="match status" value="1"/>
</dbReference>
<dbReference type="SUPFAM" id="SSF53335">
    <property type="entry name" value="S-adenosyl-L-methionine-dependent methyltransferases"/>
    <property type="match status" value="1"/>
</dbReference>
<evidence type="ECO:0000259" key="11">
    <source>
        <dbReference type="PROSITE" id="PS52004"/>
    </source>
</evidence>
<dbReference type="SMART" id="SM00822">
    <property type="entry name" value="PKS_KR"/>
    <property type="match status" value="1"/>
</dbReference>
<evidence type="ECO:0000256" key="4">
    <source>
        <dbReference type="ARBA" id="ARBA00022857"/>
    </source>
</evidence>
<accession>A0AA40BX16</accession>
<dbReference type="GO" id="GO:0016491">
    <property type="term" value="F:oxidoreductase activity"/>
    <property type="evidence" value="ECO:0007669"/>
    <property type="project" value="UniProtKB-KW"/>
</dbReference>
<dbReference type="InterPro" id="IPR001227">
    <property type="entry name" value="Ac_transferase_dom_sf"/>
</dbReference>
<dbReference type="PROSITE" id="PS00012">
    <property type="entry name" value="PHOSPHOPANTETHEINE"/>
    <property type="match status" value="1"/>
</dbReference>
<feature type="compositionally biased region" description="Polar residues" evidence="9">
    <location>
        <begin position="12"/>
        <end position="24"/>
    </location>
</feature>
<feature type="domain" description="PKS/mFAS DH" evidence="12">
    <location>
        <begin position="936"/>
        <end position="1228"/>
    </location>
</feature>
<dbReference type="PROSITE" id="PS52019">
    <property type="entry name" value="PKS_MFAS_DH"/>
    <property type="match status" value="1"/>
</dbReference>
<dbReference type="SMART" id="SM00825">
    <property type="entry name" value="PKS_KS"/>
    <property type="match status" value="1"/>
</dbReference>